<evidence type="ECO:0000313" key="6">
    <source>
        <dbReference type="Proteomes" id="UP000198656"/>
    </source>
</evidence>
<comment type="function">
    <text evidence="2">May play the central regulatory role in sporulation. It may be an element of the effector pathway responsible for the activation of sporulation genes in response to nutritional stress. Spo0A may act in concert with spo0H (a sigma factor) to control the expression of some genes that are critical to the sporulation process.</text>
</comment>
<evidence type="ECO:0000313" key="5">
    <source>
        <dbReference type="EMBL" id="SDH16623.1"/>
    </source>
</evidence>
<reference evidence="6" key="1">
    <citation type="submission" date="2016-10" db="EMBL/GenBank/DDBJ databases">
        <authorList>
            <person name="Varghese N."/>
            <person name="Submissions S."/>
        </authorList>
    </citation>
    <scope>NUCLEOTIDE SEQUENCE [LARGE SCALE GENOMIC DNA]</scope>
    <source>
        <strain evidence="6">DSM 8344</strain>
    </source>
</reference>
<dbReference type="SMART" id="SM00448">
    <property type="entry name" value="REC"/>
    <property type="match status" value="1"/>
</dbReference>
<organism evidence="5 6">
    <name type="scientific">Desulfosporosinus hippei DSM 8344</name>
    <dbReference type="NCBI Taxonomy" id="1121419"/>
    <lineage>
        <taxon>Bacteria</taxon>
        <taxon>Bacillati</taxon>
        <taxon>Bacillota</taxon>
        <taxon>Clostridia</taxon>
        <taxon>Eubacteriales</taxon>
        <taxon>Desulfitobacteriaceae</taxon>
        <taxon>Desulfosporosinus</taxon>
    </lineage>
</organism>
<dbReference type="STRING" id="1121419.SAMN05443529_110122"/>
<accession>A0A1G8A6X0</accession>
<gene>
    <name evidence="5" type="ORF">SAMN05443529_110122</name>
</gene>
<evidence type="ECO:0000256" key="1">
    <source>
        <dbReference type="ARBA" id="ARBA00018672"/>
    </source>
</evidence>
<dbReference type="PROSITE" id="PS50110">
    <property type="entry name" value="RESPONSE_REGULATORY"/>
    <property type="match status" value="1"/>
</dbReference>
<feature type="modified residue" description="4-aspartylphosphate" evidence="3">
    <location>
        <position position="56"/>
    </location>
</feature>
<dbReference type="RefSeq" id="WP_092333084.1">
    <property type="nucleotide sequence ID" value="NZ_FNCP01000010.1"/>
</dbReference>
<evidence type="ECO:0000256" key="2">
    <source>
        <dbReference type="ARBA" id="ARBA00024867"/>
    </source>
</evidence>
<dbReference type="AlphaFoldDB" id="A0A1G8A6X0"/>
<keyword evidence="6" id="KW-1185">Reference proteome</keyword>
<dbReference type="SUPFAM" id="SSF52172">
    <property type="entry name" value="CheY-like"/>
    <property type="match status" value="1"/>
</dbReference>
<dbReference type="GO" id="GO:0000160">
    <property type="term" value="P:phosphorelay signal transduction system"/>
    <property type="evidence" value="ECO:0007669"/>
    <property type="project" value="InterPro"/>
</dbReference>
<sequence length="138" mass="15365">MKRISVLIVDDISDTRNSIRRLLQFKNDIEVLGDVGSGSEAILFTEAKRPDIILMDINMPEMDGIRTTELLVQRVPDCSVIIMSVQSEQAYLVSAMVAGARDYIVKPFSGDELSSMIVKIYEMDLHKQHSGTTNSSSL</sequence>
<dbReference type="OrthoDB" id="9794577at2"/>
<dbReference type="InterPro" id="IPR058245">
    <property type="entry name" value="NreC/VraR/RcsB-like_REC"/>
</dbReference>
<evidence type="ECO:0000259" key="4">
    <source>
        <dbReference type="PROSITE" id="PS50110"/>
    </source>
</evidence>
<dbReference type="PANTHER" id="PTHR43228:SF1">
    <property type="entry name" value="TWO-COMPONENT RESPONSE REGULATOR ARR22"/>
    <property type="match status" value="1"/>
</dbReference>
<dbReference type="EMBL" id="FNCP01000010">
    <property type="protein sequence ID" value="SDH16623.1"/>
    <property type="molecule type" value="Genomic_DNA"/>
</dbReference>
<proteinExistence type="predicted"/>
<dbReference type="Pfam" id="PF00072">
    <property type="entry name" value="Response_reg"/>
    <property type="match status" value="1"/>
</dbReference>
<feature type="domain" description="Response regulatory" evidence="4">
    <location>
        <begin position="5"/>
        <end position="121"/>
    </location>
</feature>
<dbReference type="Proteomes" id="UP000198656">
    <property type="component" value="Unassembled WGS sequence"/>
</dbReference>
<dbReference type="Gene3D" id="3.40.50.2300">
    <property type="match status" value="1"/>
</dbReference>
<dbReference type="CDD" id="cd17535">
    <property type="entry name" value="REC_NarL-like"/>
    <property type="match status" value="1"/>
</dbReference>
<evidence type="ECO:0000256" key="3">
    <source>
        <dbReference type="PROSITE-ProRule" id="PRU00169"/>
    </source>
</evidence>
<keyword evidence="3" id="KW-0597">Phosphoprotein</keyword>
<dbReference type="InterPro" id="IPR001789">
    <property type="entry name" value="Sig_transdc_resp-reg_receiver"/>
</dbReference>
<name>A0A1G8A6X0_9FIRM</name>
<dbReference type="InterPro" id="IPR052048">
    <property type="entry name" value="ST_Response_Regulator"/>
</dbReference>
<dbReference type="PANTHER" id="PTHR43228">
    <property type="entry name" value="TWO-COMPONENT RESPONSE REGULATOR"/>
    <property type="match status" value="1"/>
</dbReference>
<dbReference type="InterPro" id="IPR011006">
    <property type="entry name" value="CheY-like_superfamily"/>
</dbReference>
<protein>
    <recommendedName>
        <fullName evidence="1">Stage 0 sporulation protein A homolog</fullName>
    </recommendedName>
</protein>